<accession>A0ABV6NHF1</accession>
<proteinExistence type="predicted"/>
<dbReference type="SUPFAM" id="SSF48208">
    <property type="entry name" value="Six-hairpin glycosidases"/>
    <property type="match status" value="1"/>
</dbReference>
<dbReference type="Pfam" id="PF00723">
    <property type="entry name" value="Glyco_hydro_15"/>
    <property type="match status" value="1"/>
</dbReference>
<dbReference type="Proteomes" id="UP001589833">
    <property type="component" value="Unassembled WGS sequence"/>
</dbReference>
<feature type="domain" description="GH15-like" evidence="1">
    <location>
        <begin position="23"/>
        <end position="180"/>
    </location>
</feature>
<protein>
    <submittedName>
        <fullName evidence="2">Glycoside hydrolase family 15 protein</fullName>
    </submittedName>
</protein>
<dbReference type="PANTHER" id="PTHR31616">
    <property type="entry name" value="TREHALASE"/>
    <property type="match status" value="1"/>
</dbReference>
<name>A0ABV6NHF1_9BACI</name>
<comment type="caution">
    <text evidence="2">The sequence shown here is derived from an EMBL/GenBank/DDBJ whole genome shotgun (WGS) entry which is preliminary data.</text>
</comment>
<sequence>MNHLEQSYKLLSKLRQPNHLYLASLSKEYHYFWIRDAVYMSLPYMDKPCDTFKTTIQAILDVFRRYEWKISIHTKQRPQAMYEYIHARYSPDGFEIHDQEWGHAQHDMIGAFLYVVGTSMQDYNKNLFRDEKDHEIVQKLVSYLSCCNYWEDKDNGMWEESREVHLSSIGACVAGLKAVQPIVFVPQEAIDKGRAKLESMFPRESSTKETDLAQLSLIYPYKLFTGEKAKLLIDRVEKSLLRSKGVIRYEGDSYYSTLEKDFGRFHDSSFYYGTEAEWTFGLPWLSLCYQTLDDQNHSSYYLNRTKEVMLENGVLPEAFFAHTDIPNPNTPLGWSSAMYILAEEQRGFSSLDYIDYSQTKRAI</sequence>
<organism evidence="2 3">
    <name type="scientific">Halalkalibacter alkalisediminis</name>
    <dbReference type="NCBI Taxonomy" id="935616"/>
    <lineage>
        <taxon>Bacteria</taxon>
        <taxon>Bacillati</taxon>
        <taxon>Bacillota</taxon>
        <taxon>Bacilli</taxon>
        <taxon>Bacillales</taxon>
        <taxon>Bacillaceae</taxon>
        <taxon>Halalkalibacter</taxon>
    </lineage>
</organism>
<evidence type="ECO:0000313" key="3">
    <source>
        <dbReference type="Proteomes" id="UP001589833"/>
    </source>
</evidence>
<dbReference type="Gene3D" id="1.50.10.10">
    <property type="match status" value="1"/>
</dbReference>
<dbReference type="InterPro" id="IPR008928">
    <property type="entry name" value="6-hairpin_glycosidase_sf"/>
</dbReference>
<dbReference type="InterPro" id="IPR011613">
    <property type="entry name" value="GH15-like"/>
</dbReference>
<gene>
    <name evidence="2" type="ORF">ACFFH4_14145</name>
</gene>
<dbReference type="RefSeq" id="WP_273840374.1">
    <property type="nucleotide sequence ID" value="NZ_JAQQWT010000002.1"/>
</dbReference>
<keyword evidence="2" id="KW-0378">Hydrolase</keyword>
<dbReference type="PANTHER" id="PTHR31616:SF0">
    <property type="entry name" value="GLUCAN 1,4-ALPHA-GLUCOSIDASE"/>
    <property type="match status" value="1"/>
</dbReference>
<dbReference type="GO" id="GO:0016787">
    <property type="term" value="F:hydrolase activity"/>
    <property type="evidence" value="ECO:0007669"/>
    <property type="project" value="UniProtKB-KW"/>
</dbReference>
<dbReference type="InterPro" id="IPR012341">
    <property type="entry name" value="6hp_glycosidase-like_sf"/>
</dbReference>
<evidence type="ECO:0000313" key="2">
    <source>
        <dbReference type="EMBL" id="MFC0560180.1"/>
    </source>
</evidence>
<evidence type="ECO:0000259" key="1">
    <source>
        <dbReference type="Pfam" id="PF00723"/>
    </source>
</evidence>
<reference evidence="2 3" key="1">
    <citation type="submission" date="2024-09" db="EMBL/GenBank/DDBJ databases">
        <authorList>
            <person name="Sun Q."/>
            <person name="Mori K."/>
        </authorList>
    </citation>
    <scope>NUCLEOTIDE SEQUENCE [LARGE SCALE GENOMIC DNA]</scope>
    <source>
        <strain evidence="2 3">NCAIM B.02301</strain>
    </source>
</reference>
<keyword evidence="3" id="KW-1185">Reference proteome</keyword>
<dbReference type="EMBL" id="JBHLTR010000017">
    <property type="protein sequence ID" value="MFC0560180.1"/>
    <property type="molecule type" value="Genomic_DNA"/>
</dbReference>